<dbReference type="GO" id="GO:0006260">
    <property type="term" value="P:DNA replication"/>
    <property type="evidence" value="ECO:0007669"/>
    <property type="project" value="UniProtKB-KW"/>
</dbReference>
<feature type="domain" description="Nudix hydrolase" evidence="17">
    <location>
        <begin position="1"/>
        <end position="127"/>
    </location>
</feature>
<dbReference type="KEGG" id="pko:PKOR_10315"/>
<organism evidence="18 19">
    <name type="scientific">Pontibacter korlensis</name>
    <dbReference type="NCBI Taxonomy" id="400092"/>
    <lineage>
        <taxon>Bacteria</taxon>
        <taxon>Pseudomonadati</taxon>
        <taxon>Bacteroidota</taxon>
        <taxon>Cytophagia</taxon>
        <taxon>Cytophagales</taxon>
        <taxon>Hymenobacteraceae</taxon>
        <taxon>Pontibacter</taxon>
    </lineage>
</organism>
<dbReference type="OrthoDB" id="3532303at2"/>
<dbReference type="InterPro" id="IPR015797">
    <property type="entry name" value="NUDIX_hydrolase-like_dom_sf"/>
</dbReference>
<dbReference type="PATRIC" id="fig|400092.3.peg.2259"/>
<evidence type="ECO:0000256" key="14">
    <source>
        <dbReference type="ARBA" id="ARBA00041592"/>
    </source>
</evidence>
<dbReference type="AlphaFoldDB" id="A0A0E3UXB0"/>
<dbReference type="HOGENOM" id="CLU_037162_13_3_10"/>
<evidence type="ECO:0000256" key="6">
    <source>
        <dbReference type="ARBA" id="ARBA00022763"/>
    </source>
</evidence>
<evidence type="ECO:0000256" key="7">
    <source>
        <dbReference type="ARBA" id="ARBA00022801"/>
    </source>
</evidence>
<evidence type="ECO:0000313" key="19">
    <source>
        <dbReference type="Proteomes" id="UP000033109"/>
    </source>
</evidence>
<dbReference type="Pfam" id="PF00293">
    <property type="entry name" value="NUDIX"/>
    <property type="match status" value="1"/>
</dbReference>
<keyword evidence="9" id="KW-0234">DNA repair</keyword>
<dbReference type="InterPro" id="IPR047127">
    <property type="entry name" value="MutT-like"/>
</dbReference>
<sequence>MKIIDKLAWIELKDGKILSTRSRGKNVYYIPGGKREAGETDQETLMREIEEELSIRLIPDSIEYVETFQAQAHGHAEGIEVKMQCYSARYKGTIKAASEIEEVVWLQYADRDKVSPVDKIIFDWLRNKGLLS</sequence>
<keyword evidence="3" id="KW-0515">Mutator protein</keyword>
<reference evidence="18 19" key="1">
    <citation type="journal article" date="2015" name="Sci. Rep.">
        <title>Unraveling adaptation of Pontibacter korlensis to radiation and infertility in desert through complete genome and comparative transcriptomic analysis.</title>
        <authorList>
            <person name="Dai J."/>
            <person name="Dai W."/>
            <person name="Qiu C."/>
            <person name="Yang Z."/>
            <person name="Zhang Y."/>
            <person name="Zhou M."/>
            <person name="Zhang L."/>
            <person name="Fang C."/>
            <person name="Gao Q."/>
            <person name="Yang Q."/>
            <person name="Li X."/>
            <person name="Wang Z."/>
            <person name="Wang Z."/>
            <person name="Jia Z."/>
            <person name="Chen X."/>
        </authorList>
    </citation>
    <scope>NUCLEOTIDE SEQUENCE [LARGE SCALE GENOMIC DNA]</scope>
    <source>
        <strain evidence="18 19">X14-1T</strain>
    </source>
</reference>
<evidence type="ECO:0000256" key="16">
    <source>
        <dbReference type="ARBA" id="ARBA00042798"/>
    </source>
</evidence>
<dbReference type="EC" id="3.6.1.55" evidence="12"/>
<dbReference type="GO" id="GO:0035539">
    <property type="term" value="F:8-oxo-7,8-dihydrodeoxyguanosine triphosphate pyrophosphatase activity"/>
    <property type="evidence" value="ECO:0007669"/>
    <property type="project" value="UniProtKB-EC"/>
</dbReference>
<dbReference type="GO" id="GO:0044715">
    <property type="term" value="F:8-oxo-dGDP phosphatase activity"/>
    <property type="evidence" value="ECO:0007669"/>
    <property type="project" value="TreeGrafter"/>
</dbReference>
<keyword evidence="4" id="KW-0235">DNA replication</keyword>
<dbReference type="SUPFAM" id="SSF55811">
    <property type="entry name" value="Nudix"/>
    <property type="match status" value="1"/>
</dbReference>
<evidence type="ECO:0000256" key="1">
    <source>
        <dbReference type="ARBA" id="ARBA00001946"/>
    </source>
</evidence>
<proteinExistence type="inferred from homology"/>
<protein>
    <recommendedName>
        <fullName evidence="13">8-oxo-dGTP diphosphatase</fullName>
        <ecNumber evidence="12">3.6.1.55</ecNumber>
    </recommendedName>
    <alternativeName>
        <fullName evidence="16">7,8-dihydro-8-oxoguanine-triphosphatase</fullName>
    </alternativeName>
    <alternativeName>
        <fullName evidence="15">Mutator protein MutT</fullName>
    </alternativeName>
    <alternativeName>
        <fullName evidence="14">dGTP pyrophosphohydrolase</fullName>
    </alternativeName>
</protein>
<evidence type="ECO:0000256" key="11">
    <source>
        <dbReference type="ARBA" id="ARBA00036904"/>
    </source>
</evidence>
<comment type="similarity">
    <text evidence="2">Belongs to the Nudix hydrolase family.</text>
</comment>
<evidence type="ECO:0000256" key="10">
    <source>
        <dbReference type="ARBA" id="ARBA00035861"/>
    </source>
</evidence>
<gene>
    <name evidence="18" type="ORF">PKOR_10315</name>
</gene>
<evidence type="ECO:0000256" key="2">
    <source>
        <dbReference type="ARBA" id="ARBA00005582"/>
    </source>
</evidence>
<dbReference type="PANTHER" id="PTHR47707">
    <property type="entry name" value="8-OXO-DGTP DIPHOSPHATASE"/>
    <property type="match status" value="1"/>
</dbReference>
<evidence type="ECO:0000256" key="8">
    <source>
        <dbReference type="ARBA" id="ARBA00022842"/>
    </source>
</evidence>
<dbReference type="PROSITE" id="PS51462">
    <property type="entry name" value="NUDIX"/>
    <property type="match status" value="1"/>
</dbReference>
<comment type="catalytic activity">
    <reaction evidence="11">
        <text>8-oxo-GTP + H2O = 8-oxo-GMP + diphosphate + H(+)</text>
        <dbReference type="Rhea" id="RHEA:67616"/>
        <dbReference type="ChEBI" id="CHEBI:15377"/>
        <dbReference type="ChEBI" id="CHEBI:15378"/>
        <dbReference type="ChEBI" id="CHEBI:33019"/>
        <dbReference type="ChEBI" id="CHEBI:143553"/>
        <dbReference type="ChEBI" id="CHEBI:145694"/>
    </reaction>
</comment>
<dbReference type="STRING" id="400092.PKOR_10315"/>
<dbReference type="GO" id="GO:0008413">
    <property type="term" value="F:8-oxo-7,8-dihydroguanosine triphosphate pyrophosphatase activity"/>
    <property type="evidence" value="ECO:0007669"/>
    <property type="project" value="TreeGrafter"/>
</dbReference>
<keyword evidence="8" id="KW-0460">Magnesium</keyword>
<dbReference type="InterPro" id="IPR000086">
    <property type="entry name" value="NUDIX_hydrolase_dom"/>
</dbReference>
<dbReference type="GO" id="GO:0046872">
    <property type="term" value="F:metal ion binding"/>
    <property type="evidence" value="ECO:0007669"/>
    <property type="project" value="UniProtKB-KW"/>
</dbReference>
<evidence type="ECO:0000256" key="12">
    <source>
        <dbReference type="ARBA" id="ARBA00038905"/>
    </source>
</evidence>
<dbReference type="Proteomes" id="UP000033109">
    <property type="component" value="Chromosome"/>
</dbReference>
<dbReference type="CDD" id="cd04690">
    <property type="entry name" value="NUDIX_Hydrolase"/>
    <property type="match status" value="1"/>
</dbReference>
<evidence type="ECO:0000313" key="18">
    <source>
        <dbReference type="EMBL" id="AKD03446.1"/>
    </source>
</evidence>
<comment type="catalytic activity">
    <reaction evidence="10">
        <text>8-oxo-dGTP + H2O = 8-oxo-dGMP + diphosphate + H(+)</text>
        <dbReference type="Rhea" id="RHEA:31575"/>
        <dbReference type="ChEBI" id="CHEBI:15377"/>
        <dbReference type="ChEBI" id="CHEBI:15378"/>
        <dbReference type="ChEBI" id="CHEBI:33019"/>
        <dbReference type="ChEBI" id="CHEBI:63224"/>
        <dbReference type="ChEBI" id="CHEBI:77896"/>
        <dbReference type="EC" id="3.6.1.55"/>
    </reaction>
</comment>
<accession>A0A0E3UXB0</accession>
<evidence type="ECO:0000256" key="5">
    <source>
        <dbReference type="ARBA" id="ARBA00022723"/>
    </source>
</evidence>
<evidence type="ECO:0000256" key="3">
    <source>
        <dbReference type="ARBA" id="ARBA00022457"/>
    </source>
</evidence>
<dbReference type="GO" id="GO:0006281">
    <property type="term" value="P:DNA repair"/>
    <property type="evidence" value="ECO:0007669"/>
    <property type="project" value="UniProtKB-KW"/>
</dbReference>
<evidence type="ECO:0000256" key="13">
    <source>
        <dbReference type="ARBA" id="ARBA00040794"/>
    </source>
</evidence>
<dbReference type="GO" id="GO:0044716">
    <property type="term" value="F:8-oxo-GDP phosphatase activity"/>
    <property type="evidence" value="ECO:0007669"/>
    <property type="project" value="TreeGrafter"/>
</dbReference>
<comment type="cofactor">
    <cofactor evidence="1">
        <name>Mg(2+)</name>
        <dbReference type="ChEBI" id="CHEBI:18420"/>
    </cofactor>
</comment>
<keyword evidence="7" id="KW-0378">Hydrolase</keyword>
<evidence type="ECO:0000259" key="17">
    <source>
        <dbReference type="PROSITE" id="PS51462"/>
    </source>
</evidence>
<keyword evidence="5" id="KW-0479">Metal-binding</keyword>
<dbReference type="RefSeq" id="WP_046310573.1">
    <property type="nucleotide sequence ID" value="NZ_CBCSCY010000005.1"/>
</dbReference>
<dbReference type="Gene3D" id="3.90.79.10">
    <property type="entry name" value="Nucleoside Triphosphate Pyrophosphohydrolase"/>
    <property type="match status" value="1"/>
</dbReference>
<evidence type="ECO:0000256" key="15">
    <source>
        <dbReference type="ARBA" id="ARBA00041979"/>
    </source>
</evidence>
<name>A0A0E3UXB0_9BACT</name>
<dbReference type="PANTHER" id="PTHR47707:SF1">
    <property type="entry name" value="NUDIX HYDROLASE FAMILY PROTEIN"/>
    <property type="match status" value="1"/>
</dbReference>
<evidence type="ECO:0000256" key="4">
    <source>
        <dbReference type="ARBA" id="ARBA00022705"/>
    </source>
</evidence>
<keyword evidence="6" id="KW-0227">DNA damage</keyword>
<evidence type="ECO:0000256" key="9">
    <source>
        <dbReference type="ARBA" id="ARBA00023204"/>
    </source>
</evidence>
<keyword evidence="19" id="KW-1185">Reference proteome</keyword>
<dbReference type="EMBL" id="CP009621">
    <property type="protein sequence ID" value="AKD03446.1"/>
    <property type="molecule type" value="Genomic_DNA"/>
</dbReference>